<dbReference type="PATRIC" id="fig|121290.4.peg.2253"/>
<evidence type="ECO:0000313" key="4">
    <source>
        <dbReference type="Proteomes" id="UP000059074"/>
    </source>
</evidence>
<keyword evidence="1" id="KW-0233">DNA recombination</keyword>
<dbReference type="GO" id="GO:0015074">
    <property type="term" value="P:DNA integration"/>
    <property type="evidence" value="ECO:0007669"/>
    <property type="project" value="InterPro"/>
</dbReference>
<dbReference type="SUPFAM" id="SSF56349">
    <property type="entry name" value="DNA breaking-rejoining enzymes"/>
    <property type="match status" value="1"/>
</dbReference>
<dbReference type="AlphaFoldDB" id="A0A109B995"/>
<gene>
    <name evidence="3" type="ORF">APY04_3544</name>
</gene>
<proteinExistence type="predicted"/>
<sequence>MPNEYERINATAMARKSANQLRKWRVERATSVETFANAIGSNCLVRELALEHAHILHRFWQQRALAGEVRINSANRLMRNLSGLYGTIHAHYRLEFENPFAKLNLRGGREGKRIAYRASFVRDQMLAEGALDSLNPEARRIVYLIIETGLRPSEACALDRSTINLEGSIPFVQVTDDMRQTKAPGSVRAVPLVGVALAALSTAPWN</sequence>
<feature type="domain" description="Tyr recombinase" evidence="2">
    <location>
        <begin position="112"/>
        <end position="206"/>
    </location>
</feature>
<protein>
    <submittedName>
        <fullName evidence="3">Site-specific recombinase, phage integrase family</fullName>
    </submittedName>
</protein>
<dbReference type="PROSITE" id="PS51898">
    <property type="entry name" value="TYR_RECOMBINASE"/>
    <property type="match status" value="1"/>
</dbReference>
<dbReference type="EMBL" id="LMTR01000096">
    <property type="protein sequence ID" value="KWT64007.1"/>
    <property type="molecule type" value="Genomic_DNA"/>
</dbReference>
<comment type="caution">
    <text evidence="3">The sequence shown here is derived from an EMBL/GenBank/DDBJ whole genome shotgun (WGS) entry which is preliminary data.</text>
</comment>
<dbReference type="InterPro" id="IPR013762">
    <property type="entry name" value="Integrase-like_cat_sf"/>
</dbReference>
<dbReference type="GO" id="GO:0003677">
    <property type="term" value="F:DNA binding"/>
    <property type="evidence" value="ECO:0007669"/>
    <property type="project" value="InterPro"/>
</dbReference>
<dbReference type="Gene3D" id="1.10.443.10">
    <property type="entry name" value="Intergrase catalytic core"/>
    <property type="match status" value="1"/>
</dbReference>
<name>A0A109B995_HYPSL</name>
<dbReference type="STRING" id="121290.APY04_3544"/>
<evidence type="ECO:0000259" key="2">
    <source>
        <dbReference type="PROSITE" id="PS51898"/>
    </source>
</evidence>
<evidence type="ECO:0000313" key="3">
    <source>
        <dbReference type="EMBL" id="KWT64007.1"/>
    </source>
</evidence>
<dbReference type="Proteomes" id="UP000059074">
    <property type="component" value="Unassembled WGS sequence"/>
</dbReference>
<dbReference type="GO" id="GO:0006310">
    <property type="term" value="P:DNA recombination"/>
    <property type="evidence" value="ECO:0007669"/>
    <property type="project" value="UniProtKB-KW"/>
</dbReference>
<accession>A0A109B995</accession>
<evidence type="ECO:0000256" key="1">
    <source>
        <dbReference type="ARBA" id="ARBA00023172"/>
    </source>
</evidence>
<dbReference type="InterPro" id="IPR002104">
    <property type="entry name" value="Integrase_catalytic"/>
</dbReference>
<dbReference type="InterPro" id="IPR011010">
    <property type="entry name" value="DNA_brk_join_enz"/>
</dbReference>
<keyword evidence="4" id="KW-1185">Reference proteome</keyword>
<reference evidence="3 4" key="1">
    <citation type="submission" date="2015-10" db="EMBL/GenBank/DDBJ databases">
        <title>Transcriptomic analysis of a linuron degrading triple-species bacterial consortium.</title>
        <authorList>
            <person name="Albers P."/>
        </authorList>
    </citation>
    <scope>NUCLEOTIDE SEQUENCE [LARGE SCALE GENOMIC DNA]</scope>
    <source>
        <strain evidence="3 4">WDL6</strain>
    </source>
</reference>
<organism evidence="3 4">
    <name type="scientific">Hyphomicrobium sulfonivorans</name>
    <dbReference type="NCBI Taxonomy" id="121290"/>
    <lineage>
        <taxon>Bacteria</taxon>
        <taxon>Pseudomonadati</taxon>
        <taxon>Pseudomonadota</taxon>
        <taxon>Alphaproteobacteria</taxon>
        <taxon>Hyphomicrobiales</taxon>
        <taxon>Hyphomicrobiaceae</taxon>
        <taxon>Hyphomicrobium</taxon>
    </lineage>
</organism>